<evidence type="ECO:0000313" key="3">
    <source>
        <dbReference type="EMBL" id="KKL60183.1"/>
    </source>
</evidence>
<protein>
    <recommendedName>
        <fullName evidence="4">Short-chain dehydrogenase/reductase SDR</fullName>
    </recommendedName>
</protein>
<evidence type="ECO:0000256" key="1">
    <source>
        <dbReference type="ARBA" id="ARBA00006484"/>
    </source>
</evidence>
<dbReference type="PANTHER" id="PTHR42760">
    <property type="entry name" value="SHORT-CHAIN DEHYDROGENASES/REDUCTASES FAMILY MEMBER"/>
    <property type="match status" value="1"/>
</dbReference>
<keyword evidence="2" id="KW-0560">Oxidoreductase</keyword>
<dbReference type="GO" id="GO:0016616">
    <property type="term" value="F:oxidoreductase activity, acting on the CH-OH group of donors, NAD or NADP as acceptor"/>
    <property type="evidence" value="ECO:0007669"/>
    <property type="project" value="TreeGrafter"/>
</dbReference>
<dbReference type="SUPFAM" id="SSF51735">
    <property type="entry name" value="NAD(P)-binding Rossmann-fold domains"/>
    <property type="match status" value="1"/>
</dbReference>
<comment type="caution">
    <text evidence="3">The sequence shown here is derived from an EMBL/GenBank/DDBJ whole genome shotgun (WGS) entry which is preliminary data.</text>
</comment>
<name>A0A0F9DEK5_9ZZZZ</name>
<dbReference type="EMBL" id="LAZR01029238">
    <property type="protein sequence ID" value="KKL60183.1"/>
    <property type="molecule type" value="Genomic_DNA"/>
</dbReference>
<dbReference type="PRINTS" id="PR00080">
    <property type="entry name" value="SDRFAMILY"/>
</dbReference>
<dbReference type="Pfam" id="PF00106">
    <property type="entry name" value="adh_short"/>
    <property type="match status" value="1"/>
</dbReference>
<dbReference type="AlphaFoldDB" id="A0A0F9DEK5"/>
<organism evidence="3">
    <name type="scientific">marine sediment metagenome</name>
    <dbReference type="NCBI Taxonomy" id="412755"/>
    <lineage>
        <taxon>unclassified sequences</taxon>
        <taxon>metagenomes</taxon>
        <taxon>ecological metagenomes</taxon>
    </lineage>
</organism>
<dbReference type="InterPro" id="IPR036291">
    <property type="entry name" value="NAD(P)-bd_dom_sf"/>
</dbReference>
<gene>
    <name evidence="3" type="ORF">LCGC14_2207900</name>
</gene>
<dbReference type="PRINTS" id="PR00081">
    <property type="entry name" value="GDHRDH"/>
</dbReference>
<comment type="similarity">
    <text evidence="1">Belongs to the short-chain dehydrogenases/reductases (SDR) family.</text>
</comment>
<evidence type="ECO:0000256" key="2">
    <source>
        <dbReference type="ARBA" id="ARBA00023002"/>
    </source>
</evidence>
<sequence>MIDFDLSGQTAIVTGTSGNLGPIWAETLRDLGVRVYGFGLPVYDIRSMQQAEKFVNEMYYGPDILINNAGIDNPPDTDAKIFKNWDEILDVNLTGVKNMIKAVLPGMIDRSQGHIINIGSMYGLVSPDQSLYPDDFEKPVAYGVSKAGLLHLTKLIATQFGNNGIRCNCLTLGPVYSPAHSPEFREKMIARIPLGRMANKQDLKQALR</sequence>
<reference evidence="3" key="1">
    <citation type="journal article" date="2015" name="Nature">
        <title>Complex archaea that bridge the gap between prokaryotes and eukaryotes.</title>
        <authorList>
            <person name="Spang A."/>
            <person name="Saw J.H."/>
            <person name="Jorgensen S.L."/>
            <person name="Zaremba-Niedzwiedzka K."/>
            <person name="Martijn J."/>
            <person name="Lind A.E."/>
            <person name="van Eijk R."/>
            <person name="Schleper C."/>
            <person name="Guy L."/>
            <person name="Ettema T.J."/>
        </authorList>
    </citation>
    <scope>NUCLEOTIDE SEQUENCE</scope>
</reference>
<dbReference type="InterPro" id="IPR002347">
    <property type="entry name" value="SDR_fam"/>
</dbReference>
<dbReference type="Gene3D" id="3.40.50.720">
    <property type="entry name" value="NAD(P)-binding Rossmann-like Domain"/>
    <property type="match status" value="1"/>
</dbReference>
<evidence type="ECO:0008006" key="4">
    <source>
        <dbReference type="Google" id="ProtNLM"/>
    </source>
</evidence>
<dbReference type="PANTHER" id="PTHR42760:SF115">
    <property type="entry name" value="3-OXOACYL-[ACYL-CARRIER-PROTEIN] REDUCTASE FABG"/>
    <property type="match status" value="1"/>
</dbReference>
<accession>A0A0F9DEK5</accession>
<feature type="non-terminal residue" evidence="3">
    <location>
        <position position="208"/>
    </location>
</feature>
<proteinExistence type="inferred from homology"/>